<proteinExistence type="predicted"/>
<dbReference type="Proteomes" id="UP000499080">
    <property type="component" value="Unassembled WGS sequence"/>
</dbReference>
<dbReference type="AlphaFoldDB" id="A0A4Y2QDZ1"/>
<reference evidence="2 3" key="1">
    <citation type="journal article" date="2019" name="Sci. Rep.">
        <title>Orb-weaving spider Araneus ventricosus genome elucidates the spidroin gene catalogue.</title>
        <authorList>
            <person name="Kono N."/>
            <person name="Nakamura H."/>
            <person name="Ohtoshi R."/>
            <person name="Moran D.A.P."/>
            <person name="Shinohara A."/>
            <person name="Yoshida Y."/>
            <person name="Fujiwara M."/>
            <person name="Mori M."/>
            <person name="Tomita M."/>
            <person name="Arakawa K."/>
        </authorList>
    </citation>
    <scope>NUCLEOTIDE SEQUENCE [LARGE SCALE GENOMIC DNA]</scope>
</reference>
<organism evidence="2 3">
    <name type="scientific">Araneus ventricosus</name>
    <name type="common">Orbweaver spider</name>
    <name type="synonym">Epeira ventricosa</name>
    <dbReference type="NCBI Taxonomy" id="182803"/>
    <lineage>
        <taxon>Eukaryota</taxon>
        <taxon>Metazoa</taxon>
        <taxon>Ecdysozoa</taxon>
        <taxon>Arthropoda</taxon>
        <taxon>Chelicerata</taxon>
        <taxon>Arachnida</taxon>
        <taxon>Araneae</taxon>
        <taxon>Araneomorphae</taxon>
        <taxon>Entelegynae</taxon>
        <taxon>Araneoidea</taxon>
        <taxon>Araneidae</taxon>
        <taxon>Araneus</taxon>
    </lineage>
</organism>
<evidence type="ECO:0000256" key="1">
    <source>
        <dbReference type="SAM" id="MobiDB-lite"/>
    </source>
</evidence>
<evidence type="ECO:0000313" key="3">
    <source>
        <dbReference type="Proteomes" id="UP000499080"/>
    </source>
</evidence>
<sequence length="179" mass="20624">MRRRRAKQVKNDNNSFPPLSFPNRFKKTHPPPSIGWISFNYFHRQMKKKLLGNALHLFHSSENIKSTLSAADDSAVLPESSARYPFPPPPLSNAVLKRCPPEFRQLDAVSTPAQTLFFHTLPKSGNIRFGFHVSPVAVEFVFFTDISMHTRLSYSDMLFFPRIIQNRKCVWRGRCDVGF</sequence>
<protein>
    <submittedName>
        <fullName evidence="2">Uncharacterized protein</fullName>
    </submittedName>
</protein>
<accession>A0A4Y2QDZ1</accession>
<gene>
    <name evidence="2" type="ORF">AVEN_238331_1</name>
</gene>
<keyword evidence="3" id="KW-1185">Reference proteome</keyword>
<name>A0A4Y2QDZ1_ARAVE</name>
<evidence type="ECO:0000313" key="2">
    <source>
        <dbReference type="EMBL" id="GBN62378.1"/>
    </source>
</evidence>
<dbReference type="EMBL" id="BGPR01013815">
    <property type="protein sequence ID" value="GBN62378.1"/>
    <property type="molecule type" value="Genomic_DNA"/>
</dbReference>
<comment type="caution">
    <text evidence="2">The sequence shown here is derived from an EMBL/GenBank/DDBJ whole genome shotgun (WGS) entry which is preliminary data.</text>
</comment>
<feature type="region of interest" description="Disordered" evidence="1">
    <location>
        <begin position="1"/>
        <end position="24"/>
    </location>
</feature>